<dbReference type="AlphaFoldDB" id="A0A8X6VVD0"/>
<protein>
    <submittedName>
        <fullName evidence="1">Uncharacterized protein</fullName>
    </submittedName>
</protein>
<accession>A0A8X6VVD0</accession>
<comment type="caution">
    <text evidence="1">The sequence shown here is derived from an EMBL/GenBank/DDBJ whole genome shotgun (WGS) entry which is preliminary data.</text>
</comment>
<organism evidence="1 2">
    <name type="scientific">Trichonephila clavipes</name>
    <name type="common">Golden silk orbweaver</name>
    <name type="synonym">Nephila clavipes</name>
    <dbReference type="NCBI Taxonomy" id="2585209"/>
    <lineage>
        <taxon>Eukaryota</taxon>
        <taxon>Metazoa</taxon>
        <taxon>Ecdysozoa</taxon>
        <taxon>Arthropoda</taxon>
        <taxon>Chelicerata</taxon>
        <taxon>Arachnida</taxon>
        <taxon>Araneae</taxon>
        <taxon>Araneomorphae</taxon>
        <taxon>Entelegynae</taxon>
        <taxon>Araneoidea</taxon>
        <taxon>Nephilidae</taxon>
        <taxon>Trichonephila</taxon>
    </lineage>
</organism>
<name>A0A8X6VVD0_TRICX</name>
<dbReference type="EMBL" id="BMAU01021362">
    <property type="protein sequence ID" value="GFY23111.1"/>
    <property type="molecule type" value="Genomic_DNA"/>
</dbReference>
<proteinExistence type="predicted"/>
<sequence length="204" mass="22572">MQGGLFQLFRCNVYLEIATAKKPQPTRSFCVCINNLYKRGACGEKSSVRTSVLDESVERMRQNFIRSPRNSTRVAVCELSSAPLFSDANMQVRCENEFSQSIFKMNSQKDTYFPFGGTMGCNPDQAITGIDVCFEGDLKYVSVECNTIQPGYIIDNATDVAGNSKNSPTGATCPNKKSMISLRLNKDTNGEINVRIGCSKIIKK</sequence>
<evidence type="ECO:0000313" key="2">
    <source>
        <dbReference type="Proteomes" id="UP000887159"/>
    </source>
</evidence>
<evidence type="ECO:0000313" key="1">
    <source>
        <dbReference type="EMBL" id="GFY23111.1"/>
    </source>
</evidence>
<gene>
    <name evidence="1" type="primary">AVEN_74546_1</name>
    <name evidence="1" type="ORF">TNCV_3763511</name>
</gene>
<keyword evidence="2" id="KW-1185">Reference proteome</keyword>
<dbReference type="Proteomes" id="UP000887159">
    <property type="component" value="Unassembled WGS sequence"/>
</dbReference>
<reference evidence="1" key="1">
    <citation type="submission" date="2020-08" db="EMBL/GenBank/DDBJ databases">
        <title>Multicomponent nature underlies the extraordinary mechanical properties of spider dragline silk.</title>
        <authorList>
            <person name="Kono N."/>
            <person name="Nakamura H."/>
            <person name="Mori M."/>
            <person name="Yoshida Y."/>
            <person name="Ohtoshi R."/>
            <person name="Malay A.D."/>
            <person name="Moran D.A.P."/>
            <person name="Tomita M."/>
            <person name="Numata K."/>
            <person name="Arakawa K."/>
        </authorList>
    </citation>
    <scope>NUCLEOTIDE SEQUENCE</scope>
</reference>